<feature type="transmembrane region" description="Helical" evidence="14">
    <location>
        <begin position="24"/>
        <end position="49"/>
    </location>
</feature>
<dbReference type="Pfam" id="PF00512">
    <property type="entry name" value="HisKA"/>
    <property type="match status" value="1"/>
</dbReference>
<dbReference type="SUPFAM" id="SSF47384">
    <property type="entry name" value="Homodimeric domain of signal transducing histidine kinase"/>
    <property type="match status" value="1"/>
</dbReference>
<keyword evidence="12" id="KW-0902">Two-component regulatory system</keyword>
<feature type="domain" description="Histidine kinase" evidence="15">
    <location>
        <begin position="270"/>
        <end position="468"/>
    </location>
</feature>
<keyword evidence="9" id="KW-0418">Kinase</keyword>
<gene>
    <name evidence="17" type="ORF">BBD42_06705</name>
</gene>
<dbReference type="PANTHER" id="PTHR45528">
    <property type="entry name" value="SENSOR HISTIDINE KINASE CPXA"/>
    <property type="match status" value="1"/>
</dbReference>
<evidence type="ECO:0000256" key="2">
    <source>
        <dbReference type="ARBA" id="ARBA00004651"/>
    </source>
</evidence>
<evidence type="ECO:0000256" key="6">
    <source>
        <dbReference type="ARBA" id="ARBA00022679"/>
    </source>
</evidence>
<protein>
    <recommendedName>
        <fullName evidence="3">histidine kinase</fullName>
        <ecNumber evidence="3">2.7.13.3</ecNumber>
    </recommendedName>
</protein>
<dbReference type="SUPFAM" id="SSF55874">
    <property type="entry name" value="ATPase domain of HSP90 chaperone/DNA topoisomerase II/histidine kinase"/>
    <property type="match status" value="1"/>
</dbReference>
<evidence type="ECO:0000313" key="17">
    <source>
        <dbReference type="EMBL" id="ANY66185.1"/>
    </source>
</evidence>
<dbReference type="PROSITE" id="PS50109">
    <property type="entry name" value="HIS_KIN"/>
    <property type="match status" value="1"/>
</dbReference>
<dbReference type="Pfam" id="PF02518">
    <property type="entry name" value="HATPase_c"/>
    <property type="match status" value="1"/>
</dbReference>
<dbReference type="AlphaFoldDB" id="A0A1B2DEQ5"/>
<dbReference type="PROSITE" id="PS50885">
    <property type="entry name" value="HAMP"/>
    <property type="match status" value="1"/>
</dbReference>
<dbReference type="CDD" id="cd00082">
    <property type="entry name" value="HisKA"/>
    <property type="match status" value="1"/>
</dbReference>
<keyword evidence="7 14" id="KW-0812">Transmembrane</keyword>
<sequence>MKREKKEWRTRKGGRLFQSLQSKYLLIILSAFLFVPIVFPVATILYYFLGVAVQEQDMQELKYGKSSEIELMFHQQAAVLSGASSQHINETLRKLRESYPDASFFWVDGEGKTKLELGGQNRLPVSWSNEDAIQFMKENTGSDTFTVVAFIGDKPLGQGFMAMQLPRSLVQSNTPLISGAPFYILFLILVFLFFVAMSLLFFRHIRRRLLRLQAAMTRQGEEGLPLLVEQEKQDEIGQLEIAFNEMILQLRAGRQREREEEELRKELIANLSHDLRTPMTVMGGQLYTLHKEPLSQAGRETVKQLENKIDTVSSLIENLLSYTLMTSGRYPLELAPQDVLRLVRESAASWYPLWEREGLAADIELPEQALVWRVDKDGFRRILDNLFQNVMRHAADGGYIGVAIVQQGEHSALVISDRGPGTQSASKEKGAGIGLAIVHYLVREMGLAWHIDSTADGTRILIYPEAAAGYFLNKI</sequence>
<dbReference type="InterPro" id="IPR036890">
    <property type="entry name" value="HATPase_C_sf"/>
</dbReference>
<reference evidence="17" key="1">
    <citation type="submission" date="2016-08" db="EMBL/GenBank/DDBJ databases">
        <title>Complete Genome Seqeunce of Paenibacillus sp. BIHB 4019 from tea rhizoplane.</title>
        <authorList>
            <person name="Thakur R."/>
            <person name="Swarnkar M.K."/>
            <person name="Gulati A."/>
        </authorList>
    </citation>
    <scope>NUCLEOTIDE SEQUENCE [LARGE SCALE GENOMIC DNA]</scope>
    <source>
        <strain evidence="17">BIHB4019</strain>
    </source>
</reference>
<dbReference type="SMART" id="SM00304">
    <property type="entry name" value="HAMP"/>
    <property type="match status" value="1"/>
</dbReference>
<evidence type="ECO:0000259" key="16">
    <source>
        <dbReference type="PROSITE" id="PS50885"/>
    </source>
</evidence>
<dbReference type="Gene3D" id="1.10.287.130">
    <property type="match status" value="1"/>
</dbReference>
<keyword evidence="13 14" id="KW-0472">Membrane</keyword>
<comment type="catalytic activity">
    <reaction evidence="1">
        <text>ATP + protein L-histidine = ADP + protein N-phospho-L-histidine.</text>
        <dbReference type="EC" id="2.7.13.3"/>
    </reaction>
</comment>
<dbReference type="EC" id="2.7.13.3" evidence="3"/>
<dbReference type="GO" id="GO:0005524">
    <property type="term" value="F:ATP binding"/>
    <property type="evidence" value="ECO:0007669"/>
    <property type="project" value="UniProtKB-KW"/>
</dbReference>
<evidence type="ECO:0000256" key="9">
    <source>
        <dbReference type="ARBA" id="ARBA00022777"/>
    </source>
</evidence>
<dbReference type="SUPFAM" id="SSF158472">
    <property type="entry name" value="HAMP domain-like"/>
    <property type="match status" value="1"/>
</dbReference>
<dbReference type="EMBL" id="CP016808">
    <property type="protein sequence ID" value="ANY66185.1"/>
    <property type="molecule type" value="Genomic_DNA"/>
</dbReference>
<evidence type="ECO:0000256" key="13">
    <source>
        <dbReference type="ARBA" id="ARBA00023136"/>
    </source>
</evidence>
<evidence type="ECO:0000256" key="7">
    <source>
        <dbReference type="ARBA" id="ARBA00022692"/>
    </source>
</evidence>
<dbReference type="Gene3D" id="6.10.340.10">
    <property type="match status" value="1"/>
</dbReference>
<accession>A0A1B2DEQ5</accession>
<evidence type="ECO:0000256" key="12">
    <source>
        <dbReference type="ARBA" id="ARBA00023012"/>
    </source>
</evidence>
<dbReference type="InterPro" id="IPR036097">
    <property type="entry name" value="HisK_dim/P_sf"/>
</dbReference>
<comment type="subcellular location">
    <subcellularLocation>
        <location evidence="2">Cell membrane</location>
        <topology evidence="2">Multi-pass membrane protein</topology>
    </subcellularLocation>
</comment>
<organism evidence="17">
    <name type="scientific">Paenibacillus sp. BIHB 4019</name>
    <dbReference type="NCBI Taxonomy" id="1870819"/>
    <lineage>
        <taxon>Bacteria</taxon>
        <taxon>Bacillati</taxon>
        <taxon>Bacillota</taxon>
        <taxon>Bacilli</taxon>
        <taxon>Bacillales</taxon>
        <taxon>Paenibacillaceae</taxon>
        <taxon>Paenibacillus</taxon>
    </lineage>
</organism>
<proteinExistence type="predicted"/>
<dbReference type="InterPro" id="IPR050398">
    <property type="entry name" value="HssS/ArlS-like"/>
</dbReference>
<evidence type="ECO:0000256" key="10">
    <source>
        <dbReference type="ARBA" id="ARBA00022840"/>
    </source>
</evidence>
<evidence type="ECO:0000256" key="4">
    <source>
        <dbReference type="ARBA" id="ARBA00022475"/>
    </source>
</evidence>
<evidence type="ECO:0000256" key="3">
    <source>
        <dbReference type="ARBA" id="ARBA00012438"/>
    </source>
</evidence>
<dbReference type="InterPro" id="IPR003661">
    <property type="entry name" value="HisK_dim/P_dom"/>
</dbReference>
<name>A0A1B2DEQ5_9BACL</name>
<keyword evidence="6" id="KW-0808">Transferase</keyword>
<evidence type="ECO:0000256" key="11">
    <source>
        <dbReference type="ARBA" id="ARBA00022989"/>
    </source>
</evidence>
<dbReference type="GO" id="GO:0005886">
    <property type="term" value="C:plasma membrane"/>
    <property type="evidence" value="ECO:0007669"/>
    <property type="project" value="UniProtKB-SubCell"/>
</dbReference>
<dbReference type="PANTHER" id="PTHR45528:SF9">
    <property type="entry name" value="SENSOR HISTIDINE KINASE YBDK"/>
    <property type="match status" value="1"/>
</dbReference>
<keyword evidence="5" id="KW-0597">Phosphoprotein</keyword>
<dbReference type="Gene3D" id="3.30.565.10">
    <property type="entry name" value="Histidine kinase-like ATPase, C-terminal domain"/>
    <property type="match status" value="1"/>
</dbReference>
<dbReference type="InterPro" id="IPR003594">
    <property type="entry name" value="HATPase_dom"/>
</dbReference>
<dbReference type="InterPro" id="IPR005467">
    <property type="entry name" value="His_kinase_dom"/>
</dbReference>
<dbReference type="RefSeq" id="WP_099517554.1">
    <property type="nucleotide sequence ID" value="NZ_CP016808.1"/>
</dbReference>
<keyword evidence="8" id="KW-0547">Nucleotide-binding</keyword>
<keyword evidence="11 14" id="KW-1133">Transmembrane helix</keyword>
<dbReference type="InterPro" id="IPR003660">
    <property type="entry name" value="HAMP_dom"/>
</dbReference>
<evidence type="ECO:0000259" key="15">
    <source>
        <dbReference type="PROSITE" id="PS50109"/>
    </source>
</evidence>
<keyword evidence="4" id="KW-1003">Cell membrane</keyword>
<evidence type="ECO:0000256" key="1">
    <source>
        <dbReference type="ARBA" id="ARBA00000085"/>
    </source>
</evidence>
<feature type="transmembrane region" description="Helical" evidence="14">
    <location>
        <begin position="182"/>
        <end position="202"/>
    </location>
</feature>
<evidence type="ECO:0000256" key="14">
    <source>
        <dbReference type="SAM" id="Phobius"/>
    </source>
</evidence>
<evidence type="ECO:0000256" key="8">
    <source>
        <dbReference type="ARBA" id="ARBA00022741"/>
    </source>
</evidence>
<evidence type="ECO:0000256" key="5">
    <source>
        <dbReference type="ARBA" id="ARBA00022553"/>
    </source>
</evidence>
<dbReference type="GO" id="GO:0000155">
    <property type="term" value="F:phosphorelay sensor kinase activity"/>
    <property type="evidence" value="ECO:0007669"/>
    <property type="project" value="InterPro"/>
</dbReference>
<dbReference type="SMART" id="SM00388">
    <property type="entry name" value="HisKA"/>
    <property type="match status" value="1"/>
</dbReference>
<dbReference type="SMART" id="SM00387">
    <property type="entry name" value="HATPase_c"/>
    <property type="match status" value="1"/>
</dbReference>
<keyword evidence="10" id="KW-0067">ATP-binding</keyword>
<feature type="domain" description="HAMP" evidence="16">
    <location>
        <begin position="203"/>
        <end position="255"/>
    </location>
</feature>